<reference evidence="4" key="1">
    <citation type="journal article" date="2020" name="bioRxiv">
        <title>Chromosome-level reference genome of the European wasp spider Argiope bruennichi: a resource for studies on range expansion and evolutionary adaptation.</title>
        <authorList>
            <person name="Sheffer M.M."/>
            <person name="Hoppe A."/>
            <person name="Krehenwinkel H."/>
            <person name="Uhl G."/>
            <person name="Kuss A.W."/>
            <person name="Jensen L."/>
            <person name="Jensen C."/>
            <person name="Gillespie R.G."/>
            <person name="Hoff K.J."/>
            <person name="Prost S."/>
        </authorList>
    </citation>
    <scope>NUCLEOTIDE SEQUENCE</scope>
</reference>
<sequence>MTSAIDTLVWQTLASVAIPGYTINRLCATSMYLLKKHSKLPSTTRKWTTVAIDFTYIAVPFNHTICTNVICGLI</sequence>
<dbReference type="PANTHER" id="PTHR11001">
    <property type="entry name" value="MITOCHONDRIAL FISSION PROCESS PROTEIN 1"/>
    <property type="match status" value="1"/>
</dbReference>
<evidence type="ECO:0000313" key="5">
    <source>
        <dbReference type="Proteomes" id="UP000807504"/>
    </source>
</evidence>
<gene>
    <name evidence="4" type="ORF">HNY73_003732</name>
</gene>
<comment type="caution">
    <text evidence="4">The sequence shown here is derived from an EMBL/GenBank/DDBJ whole genome shotgun (WGS) entry which is preliminary data.</text>
</comment>
<dbReference type="EMBL" id="JABXBU010000003">
    <property type="protein sequence ID" value="KAF8792086.1"/>
    <property type="molecule type" value="Genomic_DNA"/>
</dbReference>
<comment type="similarity">
    <text evidence="1">Belongs to the MTFP1 family.</text>
</comment>
<evidence type="ECO:0000256" key="3">
    <source>
        <dbReference type="ARBA" id="ARBA00029631"/>
    </source>
</evidence>
<name>A0A8T0FMF1_ARGBR</name>
<dbReference type="GO" id="GO:0005739">
    <property type="term" value="C:mitochondrion"/>
    <property type="evidence" value="ECO:0007669"/>
    <property type="project" value="TreeGrafter"/>
</dbReference>
<keyword evidence="5" id="KW-1185">Reference proteome</keyword>
<dbReference type="InterPro" id="IPR019560">
    <property type="entry name" value="Mitochondrial_18_kDa_protein"/>
</dbReference>
<protein>
    <recommendedName>
        <fullName evidence="2">Mitochondrial fission process protein 1</fullName>
    </recommendedName>
    <alternativeName>
        <fullName evidence="3">Mitochondrial 18 kDa protein</fullName>
    </alternativeName>
</protein>
<proteinExistence type="inferred from homology"/>
<dbReference type="PANTHER" id="PTHR11001:SF2">
    <property type="entry name" value="MITOCHONDRIAL FISSION PROCESS PROTEIN 1"/>
    <property type="match status" value="1"/>
</dbReference>
<evidence type="ECO:0000256" key="2">
    <source>
        <dbReference type="ARBA" id="ARBA00017835"/>
    </source>
</evidence>
<reference evidence="4" key="2">
    <citation type="submission" date="2020-06" db="EMBL/GenBank/DDBJ databases">
        <authorList>
            <person name="Sheffer M."/>
        </authorList>
    </citation>
    <scope>NUCLEOTIDE SEQUENCE</scope>
</reference>
<organism evidence="4 5">
    <name type="scientific">Argiope bruennichi</name>
    <name type="common">Wasp spider</name>
    <name type="synonym">Aranea bruennichi</name>
    <dbReference type="NCBI Taxonomy" id="94029"/>
    <lineage>
        <taxon>Eukaryota</taxon>
        <taxon>Metazoa</taxon>
        <taxon>Ecdysozoa</taxon>
        <taxon>Arthropoda</taxon>
        <taxon>Chelicerata</taxon>
        <taxon>Arachnida</taxon>
        <taxon>Araneae</taxon>
        <taxon>Araneomorphae</taxon>
        <taxon>Entelegynae</taxon>
        <taxon>Araneoidea</taxon>
        <taxon>Araneidae</taxon>
        <taxon>Argiope</taxon>
    </lineage>
</organism>
<evidence type="ECO:0000313" key="4">
    <source>
        <dbReference type="EMBL" id="KAF8792086.1"/>
    </source>
</evidence>
<dbReference type="AlphaFoldDB" id="A0A8T0FMF1"/>
<dbReference type="GO" id="GO:0000266">
    <property type="term" value="P:mitochondrial fission"/>
    <property type="evidence" value="ECO:0007669"/>
    <property type="project" value="TreeGrafter"/>
</dbReference>
<accession>A0A8T0FMF1</accession>
<dbReference type="Proteomes" id="UP000807504">
    <property type="component" value="Unassembled WGS sequence"/>
</dbReference>
<evidence type="ECO:0000256" key="1">
    <source>
        <dbReference type="ARBA" id="ARBA00009224"/>
    </source>
</evidence>